<dbReference type="InterPro" id="IPR045746">
    <property type="entry name" value="ACT14924-like_Acyltransf_dom"/>
</dbReference>
<accession>A0ABV9KQS2</accession>
<organism evidence="2 3">
    <name type="scientific">Dysgonomonas termitidis</name>
    <dbReference type="NCBI Taxonomy" id="1516126"/>
    <lineage>
        <taxon>Bacteria</taxon>
        <taxon>Pseudomonadati</taxon>
        <taxon>Bacteroidota</taxon>
        <taxon>Bacteroidia</taxon>
        <taxon>Bacteroidales</taxon>
        <taxon>Dysgonomonadaceae</taxon>
        <taxon>Dysgonomonas</taxon>
    </lineage>
</organism>
<gene>
    <name evidence="2" type="ORF">ACFO6W_02355</name>
</gene>
<keyword evidence="2" id="KW-0808">Transferase</keyword>
<evidence type="ECO:0000313" key="2">
    <source>
        <dbReference type="EMBL" id="MFC4672527.1"/>
    </source>
</evidence>
<dbReference type="Proteomes" id="UP001596023">
    <property type="component" value="Unassembled WGS sequence"/>
</dbReference>
<keyword evidence="2" id="KW-0012">Acyltransferase</keyword>
<feature type="domain" description="Putative acyltransferase ACT14924-like acyltransferase" evidence="1">
    <location>
        <begin position="19"/>
        <end position="272"/>
    </location>
</feature>
<comment type="caution">
    <text evidence="2">The sequence shown here is derived from an EMBL/GenBank/DDBJ whole genome shotgun (WGS) entry which is preliminary data.</text>
</comment>
<dbReference type="SUPFAM" id="SSF69593">
    <property type="entry name" value="Glycerol-3-phosphate (1)-acyltransferase"/>
    <property type="match status" value="1"/>
</dbReference>
<dbReference type="EMBL" id="JBHSGN010000012">
    <property type="protein sequence ID" value="MFC4672527.1"/>
    <property type="molecule type" value="Genomic_DNA"/>
</dbReference>
<dbReference type="RefSeq" id="WP_379993706.1">
    <property type="nucleotide sequence ID" value="NZ_JBHSGN010000012.1"/>
</dbReference>
<proteinExistence type="predicted"/>
<dbReference type="Pfam" id="PF19576">
    <property type="entry name" value="Acyltransf_2"/>
    <property type="match status" value="1"/>
</dbReference>
<reference evidence="3" key="1">
    <citation type="journal article" date="2019" name="Int. J. Syst. Evol. Microbiol.">
        <title>The Global Catalogue of Microorganisms (GCM) 10K type strain sequencing project: providing services to taxonomists for standard genome sequencing and annotation.</title>
        <authorList>
            <consortium name="The Broad Institute Genomics Platform"/>
            <consortium name="The Broad Institute Genome Sequencing Center for Infectious Disease"/>
            <person name="Wu L."/>
            <person name="Ma J."/>
        </authorList>
    </citation>
    <scope>NUCLEOTIDE SEQUENCE [LARGE SCALE GENOMIC DNA]</scope>
    <source>
        <strain evidence="3">CCUG 66188</strain>
    </source>
</reference>
<dbReference type="GO" id="GO:0016746">
    <property type="term" value="F:acyltransferase activity"/>
    <property type="evidence" value="ECO:0007669"/>
    <property type="project" value="UniProtKB-KW"/>
</dbReference>
<sequence length="280" mass="33120">MQGPEPYKINIKNLLSERLEKKLPEIVIKLLKKIARIDDINILFVNARGKKNLDFIDSCMEQLRFSCNVIGKECLPPSVSNEKLIFVSNHPQGGAEAICIAHILGHQYNGNIKFYANEFLTVLDPLKEMFLPIYRHQRQNRDSIHMIKEFYRSDSHLIVFPAGVTASRSKRKIVDHEWRKNFIKAAIEHHRNVVPLYFEARNSNLFYNIENFRKWIRSKVNFEVLLFANEFFKQKGNSFTLYIGKPVCWQTFDKKKAHQEWADWIKYQVFDLPNQYSRQL</sequence>
<evidence type="ECO:0000259" key="1">
    <source>
        <dbReference type="Pfam" id="PF19576"/>
    </source>
</evidence>
<keyword evidence="3" id="KW-1185">Reference proteome</keyword>
<name>A0ABV9KQS2_9BACT</name>
<protein>
    <submittedName>
        <fullName evidence="2">1-acyl-sn-glycerol-3-phosphate acyltransferase</fullName>
    </submittedName>
</protein>
<evidence type="ECO:0000313" key="3">
    <source>
        <dbReference type="Proteomes" id="UP001596023"/>
    </source>
</evidence>